<evidence type="ECO:0000313" key="12">
    <source>
        <dbReference type="EMBL" id="SFH09594.1"/>
    </source>
</evidence>
<comment type="pathway">
    <text evidence="1">Amino-acid biosynthesis; L-asparagine biosynthesis; L-asparagine from L-aspartate (L-Gln route): step 1/1.</text>
</comment>
<dbReference type="GO" id="GO:0005524">
    <property type="term" value="F:ATP binding"/>
    <property type="evidence" value="ECO:0007669"/>
    <property type="project" value="UniProtKB-KW"/>
</dbReference>
<accession>A0A1I2X7T5</accession>
<feature type="site" description="Important for beta-aspartyl-AMP intermediate formation" evidence="10">
    <location>
        <position position="358"/>
    </location>
</feature>
<keyword evidence="4 9" id="KW-0547">Nucleotide-binding</keyword>
<dbReference type="OrthoDB" id="9763290at2"/>
<dbReference type="SUPFAM" id="SSF56235">
    <property type="entry name" value="N-terminal nucleophile aminohydrolases (Ntn hydrolases)"/>
    <property type="match status" value="1"/>
</dbReference>
<evidence type="ECO:0000256" key="3">
    <source>
        <dbReference type="ARBA" id="ARBA00012737"/>
    </source>
</evidence>
<evidence type="ECO:0000259" key="11">
    <source>
        <dbReference type="PROSITE" id="PS51278"/>
    </source>
</evidence>
<dbReference type="NCBIfam" id="TIGR01536">
    <property type="entry name" value="asn_synth_AEB"/>
    <property type="match status" value="1"/>
</dbReference>
<evidence type="ECO:0000256" key="7">
    <source>
        <dbReference type="ARBA" id="ARBA00048741"/>
    </source>
</evidence>
<sequence length="615" mass="67955">MCGIVGYIDPQRPEGLLDRQLASIFHRGPDGEGRFEDGALNMGMRRLSIIDLAGGWQPLNSRRGRVKAFQNGEIYNHRTVRLELEALGYVFVTQSDTEVLAHGYDAWGMDGLLRRLDGMYAVAIADLDSKVLHLARDRFGEKPLYFAHNKGRFVYGSSLKAVAGAPWLETRINLAALERYLACHFVSGRATLIEGISKVLPGERLEIDFDANRPPRLYRYYRPILNPAREGSVEEIEALLTEAVESRLVADVPVGLFLSGGVDSSLIAALAHRQHGNIEAFCIAFDDPGSDESPYARAVAEHLGMKLNTFQFDAKRFGDLLPVVCSAMDEPIGDQAALPVHWLSHAAGEKVKVVLSGEGADEIFGGYGYYAEPEAPIAGRIGMDFNAAYATAHDLRGLSNGLLVEAAGETQSGFPLLTYQHEREALVTTAPGKVPDEFERDLATWLAKAHDPVQRRGAADLASWLPDDLLIKADRMTMAASIEGRCPFLAPTVVERALTLPAWQKMKGREGKALLRQLARTLLPPAVVDRRKQGFVLPMTQWVRDWFDSHGGFDAYLRGGETLGIDLIALSKLYNAPGNHSRERLWFALIVLVEWWSTFQKDVAIVRGVRSSTHI</sequence>
<dbReference type="InterPro" id="IPR033738">
    <property type="entry name" value="AsnB_N"/>
</dbReference>
<name>A0A1I2X7T5_9HYPH</name>
<dbReference type="PROSITE" id="PS51278">
    <property type="entry name" value="GATASE_TYPE_2"/>
    <property type="match status" value="1"/>
</dbReference>
<evidence type="ECO:0000256" key="6">
    <source>
        <dbReference type="ARBA" id="ARBA00022962"/>
    </source>
</evidence>
<evidence type="ECO:0000256" key="5">
    <source>
        <dbReference type="ARBA" id="ARBA00022840"/>
    </source>
</evidence>
<dbReference type="GO" id="GO:0004066">
    <property type="term" value="F:asparagine synthase (glutamine-hydrolyzing) activity"/>
    <property type="evidence" value="ECO:0007669"/>
    <property type="project" value="UniProtKB-EC"/>
</dbReference>
<dbReference type="InterPro" id="IPR001962">
    <property type="entry name" value="Asn_synthase"/>
</dbReference>
<dbReference type="Pfam" id="PF13537">
    <property type="entry name" value="GATase_7"/>
    <property type="match status" value="1"/>
</dbReference>
<keyword evidence="6 8" id="KW-0315">Glutamine amidotransferase</keyword>
<dbReference type="PANTHER" id="PTHR43284">
    <property type="entry name" value="ASPARAGINE SYNTHETASE (GLUTAMINE-HYDROLYZING)"/>
    <property type="match status" value="1"/>
</dbReference>
<evidence type="ECO:0000256" key="10">
    <source>
        <dbReference type="PIRSR" id="PIRSR001589-3"/>
    </source>
</evidence>
<feature type="active site" description="For GATase activity" evidence="8">
    <location>
        <position position="2"/>
    </location>
</feature>
<keyword evidence="8" id="KW-0028">Amino-acid biosynthesis</keyword>
<feature type="binding site" evidence="9">
    <location>
        <begin position="356"/>
        <end position="357"/>
    </location>
    <ligand>
        <name>ATP</name>
        <dbReference type="ChEBI" id="CHEBI:30616"/>
    </ligand>
</feature>
<dbReference type="InterPro" id="IPR051786">
    <property type="entry name" value="ASN_synthetase/amidase"/>
</dbReference>
<gene>
    <name evidence="12" type="ORF">SAMN05192565_13425</name>
</gene>
<evidence type="ECO:0000256" key="9">
    <source>
        <dbReference type="PIRSR" id="PIRSR001589-2"/>
    </source>
</evidence>
<proteinExistence type="inferred from homology"/>
<dbReference type="PIRSF" id="PIRSF001589">
    <property type="entry name" value="Asn_synthetase_glu-h"/>
    <property type="match status" value="1"/>
</dbReference>
<dbReference type="CDD" id="cd00712">
    <property type="entry name" value="AsnB"/>
    <property type="match status" value="1"/>
</dbReference>
<dbReference type="Proteomes" id="UP000199229">
    <property type="component" value="Unassembled WGS sequence"/>
</dbReference>
<dbReference type="Pfam" id="PF00733">
    <property type="entry name" value="Asn_synthase"/>
    <property type="match status" value="1"/>
</dbReference>
<dbReference type="RefSeq" id="WP_091975104.1">
    <property type="nucleotide sequence ID" value="NZ_FOPM01000034.1"/>
</dbReference>
<dbReference type="Gene3D" id="3.40.50.620">
    <property type="entry name" value="HUPs"/>
    <property type="match status" value="1"/>
</dbReference>
<feature type="domain" description="Glutamine amidotransferase type-2" evidence="11">
    <location>
        <begin position="2"/>
        <end position="210"/>
    </location>
</feature>
<feature type="binding site" evidence="9">
    <location>
        <position position="96"/>
    </location>
    <ligand>
        <name>L-glutamine</name>
        <dbReference type="ChEBI" id="CHEBI:58359"/>
    </ligand>
</feature>
<dbReference type="PANTHER" id="PTHR43284:SF1">
    <property type="entry name" value="ASPARAGINE SYNTHETASE"/>
    <property type="match status" value="1"/>
</dbReference>
<dbReference type="InterPro" id="IPR017932">
    <property type="entry name" value="GATase_2_dom"/>
</dbReference>
<reference evidence="13" key="1">
    <citation type="submission" date="2016-10" db="EMBL/GenBank/DDBJ databases">
        <authorList>
            <person name="Varghese N."/>
            <person name="Submissions S."/>
        </authorList>
    </citation>
    <scope>NUCLEOTIDE SEQUENCE [LARGE SCALE GENOMIC DNA]</scope>
    <source>
        <strain evidence="13">Gh-105</strain>
    </source>
</reference>
<evidence type="ECO:0000256" key="1">
    <source>
        <dbReference type="ARBA" id="ARBA00005187"/>
    </source>
</evidence>
<evidence type="ECO:0000256" key="2">
    <source>
        <dbReference type="ARBA" id="ARBA00005752"/>
    </source>
</evidence>
<organism evidence="12 13">
    <name type="scientific">Methylobacterium gossipiicola</name>
    <dbReference type="NCBI Taxonomy" id="582675"/>
    <lineage>
        <taxon>Bacteria</taxon>
        <taxon>Pseudomonadati</taxon>
        <taxon>Pseudomonadota</taxon>
        <taxon>Alphaproteobacteria</taxon>
        <taxon>Hyphomicrobiales</taxon>
        <taxon>Methylobacteriaceae</taxon>
        <taxon>Methylobacterium</taxon>
    </lineage>
</organism>
<comment type="similarity">
    <text evidence="2">Belongs to the asparagine synthetase family.</text>
</comment>
<dbReference type="Gene3D" id="3.60.20.10">
    <property type="entry name" value="Glutamine Phosphoribosylpyrophosphate, subunit 1, domain 1"/>
    <property type="match status" value="1"/>
</dbReference>
<dbReference type="GO" id="GO:0005829">
    <property type="term" value="C:cytosol"/>
    <property type="evidence" value="ECO:0007669"/>
    <property type="project" value="TreeGrafter"/>
</dbReference>
<evidence type="ECO:0000256" key="4">
    <source>
        <dbReference type="ARBA" id="ARBA00022741"/>
    </source>
</evidence>
<keyword evidence="13" id="KW-1185">Reference proteome</keyword>
<keyword evidence="8" id="KW-0061">Asparagine biosynthesis</keyword>
<dbReference type="AlphaFoldDB" id="A0A1I2X7T5"/>
<comment type="catalytic activity">
    <reaction evidence="7">
        <text>L-aspartate + L-glutamine + ATP + H2O = L-asparagine + L-glutamate + AMP + diphosphate + H(+)</text>
        <dbReference type="Rhea" id="RHEA:12228"/>
        <dbReference type="ChEBI" id="CHEBI:15377"/>
        <dbReference type="ChEBI" id="CHEBI:15378"/>
        <dbReference type="ChEBI" id="CHEBI:29985"/>
        <dbReference type="ChEBI" id="CHEBI:29991"/>
        <dbReference type="ChEBI" id="CHEBI:30616"/>
        <dbReference type="ChEBI" id="CHEBI:33019"/>
        <dbReference type="ChEBI" id="CHEBI:58048"/>
        <dbReference type="ChEBI" id="CHEBI:58359"/>
        <dbReference type="ChEBI" id="CHEBI:456215"/>
        <dbReference type="EC" id="6.3.5.4"/>
    </reaction>
</comment>
<evidence type="ECO:0000313" key="13">
    <source>
        <dbReference type="Proteomes" id="UP000199229"/>
    </source>
</evidence>
<dbReference type="CDD" id="cd01991">
    <property type="entry name" value="Asn_synthase_B_C"/>
    <property type="match status" value="1"/>
</dbReference>
<feature type="binding site" evidence="9">
    <location>
        <position position="283"/>
    </location>
    <ligand>
        <name>ATP</name>
        <dbReference type="ChEBI" id="CHEBI:30616"/>
    </ligand>
</feature>
<dbReference type="STRING" id="582675.SAMN05192565_13425"/>
<dbReference type="EC" id="6.3.5.4" evidence="3"/>
<evidence type="ECO:0000256" key="8">
    <source>
        <dbReference type="PIRSR" id="PIRSR001589-1"/>
    </source>
</evidence>
<dbReference type="SUPFAM" id="SSF52402">
    <property type="entry name" value="Adenine nucleotide alpha hydrolases-like"/>
    <property type="match status" value="1"/>
</dbReference>
<dbReference type="InterPro" id="IPR014729">
    <property type="entry name" value="Rossmann-like_a/b/a_fold"/>
</dbReference>
<dbReference type="EMBL" id="FOPM01000034">
    <property type="protein sequence ID" value="SFH09594.1"/>
    <property type="molecule type" value="Genomic_DNA"/>
</dbReference>
<dbReference type="GO" id="GO:0006529">
    <property type="term" value="P:asparagine biosynthetic process"/>
    <property type="evidence" value="ECO:0007669"/>
    <property type="project" value="UniProtKB-KW"/>
</dbReference>
<dbReference type="InterPro" id="IPR006426">
    <property type="entry name" value="Asn_synth_AEB"/>
</dbReference>
<dbReference type="InterPro" id="IPR029055">
    <property type="entry name" value="Ntn_hydrolases_N"/>
</dbReference>
<keyword evidence="5 9" id="KW-0067">ATP-binding</keyword>
<protein>
    <recommendedName>
        <fullName evidence="3">asparagine synthase (glutamine-hydrolyzing)</fullName>
        <ecNumber evidence="3">6.3.5.4</ecNumber>
    </recommendedName>
</protein>